<protein>
    <submittedName>
        <fullName evidence="1">Uncharacterized protein</fullName>
    </submittedName>
</protein>
<evidence type="ECO:0000313" key="1">
    <source>
        <dbReference type="EMBL" id="GGN10563.1"/>
    </source>
</evidence>
<dbReference type="InterPro" id="IPR043148">
    <property type="entry name" value="TagF_C"/>
</dbReference>
<comment type="caution">
    <text evidence="1">The sequence shown here is derived from an EMBL/GenBank/DDBJ whole genome shotgun (WGS) entry which is preliminary data.</text>
</comment>
<sequence>MRENRIVNALKTRGTRCIAMIISWDNLTSKGIINAAPDLVLVWNKLMADEYEQLYSLFGNVGALRMTGVPRFGIYAKPPDPLKVAVFRGKLGIVPRACVILFSTGAVKHHVCQDYVIEDLLEYARTRPEVVIMVRCHPGDEPGKYERFSGYKNLRFLPSFRQCKEDIPPSDFLETLQIQLAASQVCIQIASTMLLDAAACDKPVISIAYDAHPQVPYRASVRRFYDYAHYQPLRLLLKENIVHDRTALFAKLDALAENGWQAPKWQSVLKTVMNLSTPEPARTTAQCIQEWLDA</sequence>
<organism evidence="1 2">
    <name type="scientific">Dyadobacter beijingensis</name>
    <dbReference type="NCBI Taxonomy" id="365489"/>
    <lineage>
        <taxon>Bacteria</taxon>
        <taxon>Pseudomonadati</taxon>
        <taxon>Bacteroidota</taxon>
        <taxon>Cytophagia</taxon>
        <taxon>Cytophagales</taxon>
        <taxon>Spirosomataceae</taxon>
        <taxon>Dyadobacter</taxon>
    </lineage>
</organism>
<proteinExistence type="predicted"/>
<keyword evidence="2" id="KW-1185">Reference proteome</keyword>
<dbReference type="EMBL" id="BMLI01000003">
    <property type="protein sequence ID" value="GGN10563.1"/>
    <property type="molecule type" value="Genomic_DNA"/>
</dbReference>
<accession>A0ABQ2IHI4</accession>
<gene>
    <name evidence="1" type="ORF">GCM10010967_53040</name>
</gene>
<dbReference type="Gene3D" id="3.40.50.12580">
    <property type="match status" value="1"/>
</dbReference>
<reference evidence="2" key="1">
    <citation type="journal article" date="2019" name="Int. J. Syst. Evol. Microbiol.">
        <title>The Global Catalogue of Microorganisms (GCM) 10K type strain sequencing project: providing services to taxonomists for standard genome sequencing and annotation.</title>
        <authorList>
            <consortium name="The Broad Institute Genomics Platform"/>
            <consortium name="The Broad Institute Genome Sequencing Center for Infectious Disease"/>
            <person name="Wu L."/>
            <person name="Ma J."/>
        </authorList>
    </citation>
    <scope>NUCLEOTIDE SEQUENCE [LARGE SCALE GENOMIC DNA]</scope>
    <source>
        <strain evidence="2">CGMCC 1.6375</strain>
    </source>
</reference>
<dbReference type="SUPFAM" id="SSF53756">
    <property type="entry name" value="UDP-Glycosyltransferase/glycogen phosphorylase"/>
    <property type="match status" value="1"/>
</dbReference>
<name>A0ABQ2IHI4_9BACT</name>
<dbReference type="Proteomes" id="UP000632339">
    <property type="component" value="Unassembled WGS sequence"/>
</dbReference>
<evidence type="ECO:0000313" key="2">
    <source>
        <dbReference type="Proteomes" id="UP000632339"/>
    </source>
</evidence>